<organism evidence="4 5">
    <name type="scientific">Polarella glacialis</name>
    <name type="common">Dinoflagellate</name>
    <dbReference type="NCBI Taxonomy" id="89957"/>
    <lineage>
        <taxon>Eukaryota</taxon>
        <taxon>Sar</taxon>
        <taxon>Alveolata</taxon>
        <taxon>Dinophyceae</taxon>
        <taxon>Suessiales</taxon>
        <taxon>Suessiaceae</taxon>
        <taxon>Polarella</taxon>
    </lineage>
</organism>
<evidence type="ECO:0008006" key="6">
    <source>
        <dbReference type="Google" id="ProtNLM"/>
    </source>
</evidence>
<protein>
    <recommendedName>
        <fullName evidence="6">Carboxypeptidase</fullName>
    </recommendedName>
</protein>
<dbReference type="AlphaFoldDB" id="A0A813J9I3"/>
<dbReference type="InterPro" id="IPR036111">
    <property type="entry name" value="Mal/L-sulfo/L-lacto_DH-like_sf"/>
</dbReference>
<feature type="non-terminal residue" evidence="4">
    <location>
        <position position="1"/>
    </location>
</feature>
<evidence type="ECO:0000313" key="4">
    <source>
        <dbReference type="EMBL" id="CAE8671101.1"/>
    </source>
</evidence>
<dbReference type="InterPro" id="IPR001563">
    <property type="entry name" value="Peptidase_S10"/>
</dbReference>
<comment type="similarity">
    <text evidence="1">Belongs to the LDH2/MDH2 oxidoreductase family.</text>
</comment>
<keyword evidence="3" id="KW-0560">Oxidoreductase</keyword>
<dbReference type="GO" id="GO:0006508">
    <property type="term" value="P:proteolysis"/>
    <property type="evidence" value="ECO:0007669"/>
    <property type="project" value="InterPro"/>
</dbReference>
<comment type="similarity">
    <text evidence="2">Belongs to the peptidase S10 family.</text>
</comment>
<evidence type="ECO:0000256" key="1">
    <source>
        <dbReference type="ARBA" id="ARBA00006056"/>
    </source>
</evidence>
<evidence type="ECO:0000313" key="5">
    <source>
        <dbReference type="Proteomes" id="UP000626109"/>
    </source>
</evidence>
<dbReference type="SUPFAM" id="SSF53474">
    <property type="entry name" value="alpha/beta-Hydrolases"/>
    <property type="match status" value="1"/>
</dbReference>
<dbReference type="Gene3D" id="1.10.1530.10">
    <property type="match status" value="1"/>
</dbReference>
<sequence length="610" mass="64803">ASCAQSPPSRRRRSGCARRGGRGIAAWLWAPTGTTMVWFPERLRSRARHHAALLVLPGRVGRPRHAAGSALAKRRPRQHVHPWLSAGARAFADQCHRQGGLMHNPYAWTKQANVMIIESPAGVGYSYCQAMLQGGSCINTDKSTAAANRAALQDFFKNKFPELQSNEFYITGESYAGVYVPTLAAEILENAKEINLKGVGVGDPCTDNAAQSDSMDMMWYAHKNGFLLDADFDLLWKTCKRRHPSILAAGEWHRTEGRTVAATSPLKAEPQDARCKAATRRFLAANITRAEQDGCKSHGLFRLPGYCASLRSGKVNGAAVPEVRSIAPACVLVDAGGGLSTPAVLSGHGMLVEKARANGIAALLVTRAHHFAALWPDVEPLAAEHGLVAMAFLNSKAFVAHAPGGRKPVYGTNPMAFACPRRSPDGGLSERPFVFDQASATMARGDMMIAARDGHAIPAGCALDEHGEPTTDAAAGLRGAQLPFAGHKGTAIALMVEILAASLTGDAFAHEALASAAPGDKGPTQHGEVILAIDPERCSAGGGRAAFLSRVEDLLGFVEAEATEAEEAGHSMRLPSQRRFAARQRTAEEEGVVEVPEALLQECSALAASD</sequence>
<evidence type="ECO:0000256" key="2">
    <source>
        <dbReference type="ARBA" id="ARBA00009431"/>
    </source>
</evidence>
<dbReference type="PANTHER" id="PTHR11091">
    <property type="entry name" value="OXIDOREDUCTASE-RELATED"/>
    <property type="match status" value="1"/>
</dbReference>
<dbReference type="Proteomes" id="UP000626109">
    <property type="component" value="Unassembled WGS sequence"/>
</dbReference>
<comment type="caution">
    <text evidence="4">The sequence shown here is derived from an EMBL/GenBank/DDBJ whole genome shotgun (WGS) entry which is preliminary data.</text>
</comment>
<dbReference type="Gene3D" id="3.40.50.1820">
    <property type="entry name" value="alpha/beta hydrolase"/>
    <property type="match status" value="1"/>
</dbReference>
<dbReference type="PROSITE" id="PS00131">
    <property type="entry name" value="CARBOXYPEPT_SER_SER"/>
    <property type="match status" value="1"/>
</dbReference>
<name>A0A813J9I3_POLGL</name>
<dbReference type="SUPFAM" id="SSF89733">
    <property type="entry name" value="L-sulfolactate dehydrogenase-like"/>
    <property type="match status" value="1"/>
</dbReference>
<gene>
    <name evidence="4" type="ORF">PGLA2088_LOCUS17645</name>
</gene>
<dbReference type="PRINTS" id="PR00724">
    <property type="entry name" value="CRBOXYPTASEC"/>
</dbReference>
<dbReference type="PANTHER" id="PTHR11091:SF0">
    <property type="entry name" value="MALATE DEHYDROGENASE"/>
    <property type="match status" value="1"/>
</dbReference>
<dbReference type="Gene3D" id="3.30.1370.60">
    <property type="entry name" value="Hypothetical oxidoreductase yiak, domain 2"/>
    <property type="match status" value="1"/>
</dbReference>
<dbReference type="InterPro" id="IPR029058">
    <property type="entry name" value="AB_hydrolase_fold"/>
</dbReference>
<dbReference type="GO" id="GO:0016491">
    <property type="term" value="F:oxidoreductase activity"/>
    <property type="evidence" value="ECO:0007669"/>
    <property type="project" value="UniProtKB-KW"/>
</dbReference>
<dbReference type="InterPro" id="IPR018202">
    <property type="entry name" value="Ser_caboxypep_ser_AS"/>
</dbReference>
<reference evidence="4" key="1">
    <citation type="submission" date="2021-02" db="EMBL/GenBank/DDBJ databases">
        <authorList>
            <person name="Dougan E. K."/>
            <person name="Rhodes N."/>
            <person name="Thang M."/>
            <person name="Chan C."/>
        </authorList>
    </citation>
    <scope>NUCLEOTIDE SEQUENCE</scope>
</reference>
<dbReference type="Pfam" id="PF02615">
    <property type="entry name" value="Ldh_2"/>
    <property type="match status" value="1"/>
</dbReference>
<dbReference type="Pfam" id="PF00450">
    <property type="entry name" value="Peptidase_S10"/>
    <property type="match status" value="1"/>
</dbReference>
<dbReference type="EMBL" id="CAJNNW010023771">
    <property type="protein sequence ID" value="CAE8671101.1"/>
    <property type="molecule type" value="Genomic_DNA"/>
</dbReference>
<proteinExistence type="inferred from homology"/>
<dbReference type="GO" id="GO:0004185">
    <property type="term" value="F:serine-type carboxypeptidase activity"/>
    <property type="evidence" value="ECO:0007669"/>
    <property type="project" value="InterPro"/>
</dbReference>
<evidence type="ECO:0000256" key="3">
    <source>
        <dbReference type="ARBA" id="ARBA00023002"/>
    </source>
</evidence>
<dbReference type="InterPro" id="IPR043144">
    <property type="entry name" value="Mal/L-sulf/L-lact_DH-like_ah"/>
</dbReference>
<dbReference type="InterPro" id="IPR003767">
    <property type="entry name" value="Malate/L-lactate_DH-like"/>
</dbReference>
<accession>A0A813J9I3</accession>
<dbReference type="InterPro" id="IPR043143">
    <property type="entry name" value="Mal/L-sulf/L-lact_DH-like_NADP"/>
</dbReference>